<proteinExistence type="inferred from homology"/>
<dbReference type="GO" id="GO:0098797">
    <property type="term" value="C:plasma membrane protein complex"/>
    <property type="evidence" value="ECO:0007669"/>
    <property type="project" value="TreeGrafter"/>
</dbReference>
<feature type="transmembrane region" description="Helical" evidence="7">
    <location>
        <begin position="326"/>
        <end position="353"/>
    </location>
</feature>
<evidence type="ECO:0000256" key="3">
    <source>
        <dbReference type="ARBA" id="ARBA00022475"/>
    </source>
</evidence>
<accession>A0A078RXX5</accession>
<dbReference type="GO" id="GO:0044874">
    <property type="term" value="P:lipoprotein localization to outer membrane"/>
    <property type="evidence" value="ECO:0007669"/>
    <property type="project" value="TreeGrafter"/>
</dbReference>
<comment type="similarity">
    <text evidence="2">Belongs to the ABC-4 integral membrane protein family. LolC/E subfamily.</text>
</comment>
<evidence type="ECO:0000256" key="2">
    <source>
        <dbReference type="ARBA" id="ARBA00005236"/>
    </source>
</evidence>
<comment type="caution">
    <text evidence="10">The sequence shown here is derived from an EMBL/GenBank/DDBJ whole genome shotgun (WGS) entry which is preliminary data.</text>
</comment>
<dbReference type="AlphaFoldDB" id="A0A078RXX5"/>
<dbReference type="Proteomes" id="UP000028013">
    <property type="component" value="Unassembled WGS sequence"/>
</dbReference>
<evidence type="ECO:0000256" key="5">
    <source>
        <dbReference type="ARBA" id="ARBA00022989"/>
    </source>
</evidence>
<dbReference type="EMBL" id="JNHN01000174">
    <property type="protein sequence ID" value="KDS50225.1"/>
    <property type="molecule type" value="Genomic_DNA"/>
</dbReference>
<feature type="domain" description="MacB-like periplasmic core" evidence="9">
    <location>
        <begin position="27"/>
        <end position="241"/>
    </location>
</feature>
<dbReference type="InterPro" id="IPR025857">
    <property type="entry name" value="MacB_PCD"/>
</dbReference>
<gene>
    <name evidence="10" type="ORF">M094_1150</name>
</gene>
<keyword evidence="3" id="KW-1003">Cell membrane</keyword>
<evidence type="ECO:0000259" key="9">
    <source>
        <dbReference type="Pfam" id="PF12704"/>
    </source>
</evidence>
<dbReference type="RefSeq" id="WP_008664730.1">
    <property type="nucleotide sequence ID" value="NZ_JNHN01000174.1"/>
</dbReference>
<dbReference type="InterPro" id="IPR003838">
    <property type="entry name" value="ABC3_permease_C"/>
</dbReference>
<reference evidence="10 11" key="1">
    <citation type="submission" date="2014-04" db="EMBL/GenBank/DDBJ databases">
        <authorList>
            <person name="Sears C."/>
            <person name="Carroll K."/>
            <person name="Sack B.R."/>
            <person name="Qadri F."/>
            <person name="Myers L.L."/>
            <person name="Chung G.-T."/>
            <person name="Escheverria P."/>
            <person name="Fraser C.M."/>
            <person name="Sadzewicz L."/>
            <person name="Shefchek K.A."/>
            <person name="Tallon L."/>
            <person name="Das S.P."/>
            <person name="Daugherty S."/>
            <person name="Mongodin E.F."/>
        </authorList>
    </citation>
    <scope>NUCLEOTIDE SEQUENCE [LARGE SCALE GENOMIC DNA]</scope>
    <source>
        <strain evidence="10 11">3978 T3 ii</strain>
    </source>
</reference>
<dbReference type="PATRIC" id="fig|1339349.3.peg.2327"/>
<evidence type="ECO:0000256" key="6">
    <source>
        <dbReference type="ARBA" id="ARBA00023136"/>
    </source>
</evidence>
<evidence type="ECO:0000313" key="11">
    <source>
        <dbReference type="Proteomes" id="UP000028013"/>
    </source>
</evidence>
<dbReference type="Pfam" id="PF12704">
    <property type="entry name" value="MacB_PCD"/>
    <property type="match status" value="1"/>
</dbReference>
<evidence type="ECO:0000256" key="4">
    <source>
        <dbReference type="ARBA" id="ARBA00022692"/>
    </source>
</evidence>
<feature type="transmembrane region" description="Helical" evidence="7">
    <location>
        <begin position="373"/>
        <end position="396"/>
    </location>
</feature>
<dbReference type="PANTHER" id="PTHR30489">
    <property type="entry name" value="LIPOPROTEIN-RELEASING SYSTEM TRANSMEMBRANE PROTEIN LOLE"/>
    <property type="match status" value="1"/>
</dbReference>
<evidence type="ECO:0000256" key="1">
    <source>
        <dbReference type="ARBA" id="ARBA00004651"/>
    </source>
</evidence>
<evidence type="ECO:0000259" key="8">
    <source>
        <dbReference type="Pfam" id="PF02687"/>
    </source>
</evidence>
<name>A0A078RXX5_BACUN</name>
<dbReference type="Pfam" id="PF02687">
    <property type="entry name" value="FtsX"/>
    <property type="match status" value="1"/>
</dbReference>
<sequence length="414" mass="46674">MNLSRFIALRIYRNSEPGKQVSRPAVLIAMVGIALGLAVMIIAVSVIVGFKSEVRDKIVGFGAHIQIGNLDAARSYETRPVVVGDSMMAALSDYPEVKHVQRYSTKPGMIKTADAFQGMVLKGVGQEYDSTFFHRHLLEGEFPQFSDSASSNRVVISKSLANKLQLKLGDKIDTYFIQDDVRARRLKIVGIYQTNFSEYDNLFLLTDLYLVNRLNNWEPDQVSGVELEIRDYDKLEETTYEIAADTDENPDRYGAEYCVRNVEQLNPQIFAWLGILDVNIWVILILMIGVAGFTMVSGLLIIIIERTSMIGVLKSLGANNFTIRKVFLWFSVFLIGKGMLWGNIIGLAFYFVQRWSGLFKLDPETYYMATVPVSFNIWLFLLLNAGTLLASVLMLLGPSFLITRIHPATSIRYE</sequence>
<organism evidence="10 11">
    <name type="scientific">Bacteroides uniformis str. 3978 T3 ii</name>
    <dbReference type="NCBI Taxonomy" id="1339349"/>
    <lineage>
        <taxon>Bacteria</taxon>
        <taxon>Pseudomonadati</taxon>
        <taxon>Bacteroidota</taxon>
        <taxon>Bacteroidia</taxon>
        <taxon>Bacteroidales</taxon>
        <taxon>Bacteroidaceae</taxon>
        <taxon>Bacteroides</taxon>
    </lineage>
</organism>
<keyword evidence="6 7" id="KW-0472">Membrane</keyword>
<keyword evidence="5 7" id="KW-1133">Transmembrane helix</keyword>
<protein>
    <submittedName>
        <fullName evidence="10">FtsX-like permease family protein</fullName>
    </submittedName>
</protein>
<feature type="transmembrane region" description="Helical" evidence="7">
    <location>
        <begin position="21"/>
        <end position="50"/>
    </location>
</feature>
<comment type="subcellular location">
    <subcellularLocation>
        <location evidence="1">Cell membrane</location>
        <topology evidence="1">Multi-pass membrane protein</topology>
    </subcellularLocation>
</comment>
<feature type="domain" description="ABC3 transporter permease C-terminal" evidence="8">
    <location>
        <begin position="282"/>
        <end position="407"/>
    </location>
</feature>
<dbReference type="PANTHER" id="PTHR30489:SF0">
    <property type="entry name" value="LIPOPROTEIN-RELEASING SYSTEM TRANSMEMBRANE PROTEIN LOLE"/>
    <property type="match status" value="1"/>
</dbReference>
<evidence type="ECO:0000256" key="7">
    <source>
        <dbReference type="SAM" id="Phobius"/>
    </source>
</evidence>
<dbReference type="InterPro" id="IPR051447">
    <property type="entry name" value="Lipoprotein-release_system"/>
</dbReference>
<keyword evidence="4 7" id="KW-0812">Transmembrane</keyword>
<evidence type="ECO:0000313" key="10">
    <source>
        <dbReference type="EMBL" id="KDS50225.1"/>
    </source>
</evidence>
<feature type="transmembrane region" description="Helical" evidence="7">
    <location>
        <begin position="280"/>
        <end position="305"/>
    </location>
</feature>